<keyword evidence="2" id="KW-1185">Reference proteome</keyword>
<dbReference type="Proteomes" id="UP001235760">
    <property type="component" value="Unassembled WGS sequence"/>
</dbReference>
<accession>A0ABT9G870</accession>
<sequence length="90" mass="10458">MRTARSRTTEDNFDFLTMASFSQIMEPPRKEGRFRRVNGTSFKGGQMSSYLFTPMIYKPKVNVARLTRAQYWHSVFAVSKNWAAPIKDES</sequence>
<organism evidence="1 2">
    <name type="scientific">Leptothrix discophora</name>
    <dbReference type="NCBI Taxonomy" id="89"/>
    <lineage>
        <taxon>Bacteria</taxon>
        <taxon>Pseudomonadati</taxon>
        <taxon>Pseudomonadota</taxon>
        <taxon>Betaproteobacteria</taxon>
        <taxon>Burkholderiales</taxon>
        <taxon>Sphaerotilaceae</taxon>
        <taxon>Leptothrix</taxon>
    </lineage>
</organism>
<evidence type="ECO:0000313" key="2">
    <source>
        <dbReference type="Proteomes" id="UP001235760"/>
    </source>
</evidence>
<reference evidence="1 2" key="1">
    <citation type="submission" date="2023-08" db="EMBL/GenBank/DDBJ databases">
        <authorList>
            <person name="Roldan D.M."/>
            <person name="Menes R.J."/>
        </authorList>
    </citation>
    <scope>NUCLEOTIDE SEQUENCE [LARGE SCALE GENOMIC DNA]</scope>
    <source>
        <strain evidence="1 2">CCM 2812</strain>
    </source>
</reference>
<dbReference type="EMBL" id="JAUZEE010000013">
    <property type="protein sequence ID" value="MDP4302684.1"/>
    <property type="molecule type" value="Genomic_DNA"/>
</dbReference>
<dbReference type="RefSeq" id="WP_305751232.1">
    <property type="nucleotide sequence ID" value="NZ_JAUZEE010000013.1"/>
</dbReference>
<comment type="caution">
    <text evidence="1">The sequence shown here is derived from an EMBL/GenBank/DDBJ whole genome shotgun (WGS) entry which is preliminary data.</text>
</comment>
<gene>
    <name evidence="1" type="ORF">Q8X39_18765</name>
</gene>
<proteinExistence type="predicted"/>
<evidence type="ECO:0000313" key="1">
    <source>
        <dbReference type="EMBL" id="MDP4302684.1"/>
    </source>
</evidence>
<protein>
    <submittedName>
        <fullName evidence="1">Uncharacterized protein</fullName>
    </submittedName>
</protein>
<name>A0ABT9G870_LEPDI</name>